<dbReference type="PIRSF" id="PIRSF019251">
    <property type="entry name" value="Rv0465c"/>
    <property type="match status" value="1"/>
</dbReference>
<reference evidence="6 7" key="1">
    <citation type="submission" date="2024-03" db="EMBL/GenBank/DDBJ databases">
        <title>Actinomycetospora sp. OC33-EN08, a novel actinomycete isolated from wild orchid (Aerides multiflora).</title>
        <authorList>
            <person name="Suriyachadkun C."/>
        </authorList>
    </citation>
    <scope>NUCLEOTIDE SEQUENCE [LARGE SCALE GENOMIC DNA]</scope>
    <source>
        <strain evidence="6 7">OC33-EN08</strain>
    </source>
</reference>
<dbReference type="InterPro" id="IPR001387">
    <property type="entry name" value="Cro/C1-type_HTH"/>
</dbReference>
<evidence type="ECO:0000256" key="3">
    <source>
        <dbReference type="ARBA" id="ARBA00023125"/>
    </source>
</evidence>
<evidence type="ECO:0000256" key="1">
    <source>
        <dbReference type="ARBA" id="ARBA00007227"/>
    </source>
</evidence>
<dbReference type="Pfam" id="PF06114">
    <property type="entry name" value="Peptidase_M78"/>
    <property type="match status" value="1"/>
</dbReference>
<protein>
    <submittedName>
        <fullName evidence="6">Short-chain fatty acyl-CoA regulator family protein</fullName>
    </submittedName>
</protein>
<dbReference type="InterPro" id="IPR010359">
    <property type="entry name" value="IrrE_HExxH"/>
</dbReference>
<dbReference type="SMART" id="SM00530">
    <property type="entry name" value="HTH_XRE"/>
    <property type="match status" value="1"/>
</dbReference>
<dbReference type="Proteomes" id="UP001385809">
    <property type="component" value="Unassembled WGS sequence"/>
</dbReference>
<keyword evidence="7" id="KW-1185">Reference proteome</keyword>
<dbReference type="CDD" id="cd00093">
    <property type="entry name" value="HTH_XRE"/>
    <property type="match status" value="1"/>
</dbReference>
<feature type="domain" description="HTH cro/C1-type" evidence="5">
    <location>
        <begin position="10"/>
        <end position="64"/>
    </location>
</feature>
<evidence type="ECO:0000259" key="5">
    <source>
        <dbReference type="PROSITE" id="PS50943"/>
    </source>
</evidence>
<accession>A0ABU8MNR3</accession>
<dbReference type="InterPro" id="IPR018653">
    <property type="entry name" value="ScfR_C"/>
</dbReference>
<dbReference type="RefSeq" id="WP_337694657.1">
    <property type="nucleotide sequence ID" value="NZ_JBBEGN010000003.1"/>
</dbReference>
<keyword evidence="3" id="KW-0238">DNA-binding</keyword>
<keyword evidence="2" id="KW-0805">Transcription regulation</keyword>
<dbReference type="PROSITE" id="PS50943">
    <property type="entry name" value="HTH_CROC1"/>
    <property type="match status" value="1"/>
</dbReference>
<dbReference type="Pfam" id="PF09856">
    <property type="entry name" value="ScfRs"/>
    <property type="match status" value="1"/>
</dbReference>
<proteinExistence type="inferred from homology"/>
<gene>
    <name evidence="6" type="ORF">WCD74_09805</name>
</gene>
<sequence>MAKTFAGARLRRLREERRLSQVDLARLLELSPSYLNQIEHDARPLTVPVLLRLTEAFGVDASFFAARDTARLTAEVREAVADEVESGAVNASEIAELAERMPGMARTLVDLRARLERLSTAVGRRDDADVRAPTSHEQVRDFFYRHRNHIPALDEAAEWLAGEIGVRAGETRAALVRRLTERHGVRVQVGEQPEGELHRYDADRDVLRLAPHLRPGQRAFRVATVIAQLEFPDLIEAEVADAVELGDPDTRALARIGLAHYAAAALVLPYRAFHGTAERFGYDLERLADHFGVGFETVAHRCSTLQRPSLPGVPFAFVRVDRAGNMSKRQSATAFHFSRGGGTCPLWNVYEAFASPGRVLTQIAEMPDGQRYFWIARTVSRRRGGWHTPTKTFAVGLGCELRHAERLVYSAGLDLADRSVITPIGSGCRTCERLECPQRAFPPLGKSLAVDADRSTFVPYPVHP</sequence>
<name>A0ABU8MNR3_9PSEU</name>
<comment type="caution">
    <text evidence="6">The sequence shown here is derived from an EMBL/GenBank/DDBJ whole genome shotgun (WGS) entry which is preliminary data.</text>
</comment>
<dbReference type="PANTHER" id="PTHR46797:SF23">
    <property type="entry name" value="HTH-TYPE TRANSCRIPTIONAL REGULATOR SUTR"/>
    <property type="match status" value="1"/>
</dbReference>
<dbReference type="Pfam" id="PF13560">
    <property type="entry name" value="HTH_31"/>
    <property type="match status" value="1"/>
</dbReference>
<evidence type="ECO:0000256" key="4">
    <source>
        <dbReference type="ARBA" id="ARBA00023163"/>
    </source>
</evidence>
<dbReference type="SUPFAM" id="SSF47413">
    <property type="entry name" value="lambda repressor-like DNA-binding domains"/>
    <property type="match status" value="1"/>
</dbReference>
<organism evidence="6 7">
    <name type="scientific">Actinomycetospora aurantiaca</name>
    <dbReference type="NCBI Taxonomy" id="3129233"/>
    <lineage>
        <taxon>Bacteria</taxon>
        <taxon>Bacillati</taxon>
        <taxon>Actinomycetota</taxon>
        <taxon>Actinomycetes</taxon>
        <taxon>Pseudonocardiales</taxon>
        <taxon>Pseudonocardiaceae</taxon>
        <taxon>Actinomycetospora</taxon>
    </lineage>
</organism>
<comment type="similarity">
    <text evidence="1">Belongs to the short-chain fatty acyl-CoA assimilation regulator (ScfR) family.</text>
</comment>
<dbReference type="PANTHER" id="PTHR46797">
    <property type="entry name" value="HTH-TYPE TRANSCRIPTIONAL REGULATOR"/>
    <property type="match status" value="1"/>
</dbReference>
<dbReference type="InterPro" id="IPR026281">
    <property type="entry name" value="HTH_RamB"/>
</dbReference>
<keyword evidence="4" id="KW-0804">Transcription</keyword>
<dbReference type="Gene3D" id="1.10.260.40">
    <property type="entry name" value="lambda repressor-like DNA-binding domains"/>
    <property type="match status" value="1"/>
</dbReference>
<evidence type="ECO:0000313" key="6">
    <source>
        <dbReference type="EMBL" id="MEJ2868058.1"/>
    </source>
</evidence>
<dbReference type="InterPro" id="IPR050807">
    <property type="entry name" value="TransReg_Diox_bact_type"/>
</dbReference>
<dbReference type="EMBL" id="JBBEGN010000003">
    <property type="protein sequence ID" value="MEJ2868058.1"/>
    <property type="molecule type" value="Genomic_DNA"/>
</dbReference>
<dbReference type="InterPro" id="IPR010982">
    <property type="entry name" value="Lambda_DNA-bd_dom_sf"/>
</dbReference>
<evidence type="ECO:0000313" key="7">
    <source>
        <dbReference type="Proteomes" id="UP001385809"/>
    </source>
</evidence>
<evidence type="ECO:0000256" key="2">
    <source>
        <dbReference type="ARBA" id="ARBA00023015"/>
    </source>
</evidence>